<dbReference type="InterPro" id="IPR038718">
    <property type="entry name" value="SNF2-like_sf"/>
</dbReference>
<accession>A0A2B4SW56</accession>
<dbReference type="EMBL" id="LSMT01000001">
    <property type="protein sequence ID" value="PFX34914.1"/>
    <property type="molecule type" value="Genomic_DNA"/>
</dbReference>
<feature type="domain" description="Helicase C-terminal" evidence="11">
    <location>
        <begin position="799"/>
        <end position="986"/>
    </location>
</feature>
<comment type="similarity">
    <text evidence="2">Belongs to the SNF2/RAD54 helicase family.</text>
</comment>
<reference evidence="13" key="1">
    <citation type="journal article" date="2017" name="bioRxiv">
        <title>Comparative analysis of the genomes of Stylophora pistillata and Acropora digitifera provides evidence for extensive differences between species of corals.</title>
        <authorList>
            <person name="Voolstra C.R."/>
            <person name="Li Y."/>
            <person name="Liew Y.J."/>
            <person name="Baumgarten S."/>
            <person name="Zoccola D."/>
            <person name="Flot J.-F."/>
            <person name="Tambutte S."/>
            <person name="Allemand D."/>
            <person name="Aranda M."/>
        </authorList>
    </citation>
    <scope>NUCLEOTIDE SEQUENCE [LARGE SCALE GENOMIC DNA]</scope>
</reference>
<feature type="region of interest" description="Disordered" evidence="9">
    <location>
        <begin position="660"/>
        <end position="699"/>
    </location>
</feature>
<dbReference type="PROSITE" id="PS51192">
    <property type="entry name" value="HELICASE_ATP_BIND_1"/>
    <property type="match status" value="1"/>
</dbReference>
<keyword evidence="3" id="KW-0547">Nucleotide-binding</keyword>
<evidence type="ECO:0000313" key="12">
    <source>
        <dbReference type="EMBL" id="PFX34914.1"/>
    </source>
</evidence>
<feature type="compositionally biased region" description="Polar residues" evidence="9">
    <location>
        <begin position="664"/>
        <end position="699"/>
    </location>
</feature>
<evidence type="ECO:0000256" key="3">
    <source>
        <dbReference type="ARBA" id="ARBA00022741"/>
    </source>
</evidence>
<keyword evidence="8" id="KW-0539">Nucleus</keyword>
<feature type="compositionally biased region" description="Low complexity" evidence="9">
    <location>
        <begin position="730"/>
        <end position="740"/>
    </location>
</feature>
<dbReference type="PANTHER" id="PTHR45797">
    <property type="entry name" value="RAD54-LIKE"/>
    <property type="match status" value="1"/>
</dbReference>
<feature type="region of interest" description="Disordered" evidence="9">
    <location>
        <begin position="1077"/>
        <end position="1100"/>
    </location>
</feature>
<dbReference type="SUPFAM" id="SSF52540">
    <property type="entry name" value="P-loop containing nucleoside triphosphate hydrolases"/>
    <property type="match status" value="2"/>
</dbReference>
<dbReference type="SMART" id="SM00487">
    <property type="entry name" value="DEXDc"/>
    <property type="match status" value="1"/>
</dbReference>
<dbReference type="InterPro" id="IPR000330">
    <property type="entry name" value="SNF2_N"/>
</dbReference>
<dbReference type="CDD" id="cd18793">
    <property type="entry name" value="SF2_C_SNF"/>
    <property type="match status" value="1"/>
</dbReference>
<comment type="caution">
    <text evidence="12">The sequence shown here is derived from an EMBL/GenBank/DDBJ whole genome shotgun (WGS) entry which is preliminary data.</text>
</comment>
<dbReference type="InterPro" id="IPR044573">
    <property type="entry name" value="ARIP4_DEXHc"/>
</dbReference>
<evidence type="ECO:0000256" key="6">
    <source>
        <dbReference type="ARBA" id="ARBA00022840"/>
    </source>
</evidence>
<keyword evidence="6" id="KW-0067">ATP-binding</keyword>
<evidence type="ECO:0000259" key="11">
    <source>
        <dbReference type="PROSITE" id="PS51194"/>
    </source>
</evidence>
<feature type="region of interest" description="Disordered" evidence="9">
    <location>
        <begin position="1347"/>
        <end position="1366"/>
    </location>
</feature>
<evidence type="ECO:0000256" key="8">
    <source>
        <dbReference type="ARBA" id="ARBA00023242"/>
    </source>
</evidence>
<dbReference type="InterPro" id="IPR027417">
    <property type="entry name" value="P-loop_NTPase"/>
</dbReference>
<keyword evidence="13" id="KW-1185">Reference proteome</keyword>
<evidence type="ECO:0000259" key="10">
    <source>
        <dbReference type="PROSITE" id="PS51192"/>
    </source>
</evidence>
<dbReference type="InterPro" id="IPR049730">
    <property type="entry name" value="SNF2/RAD54-like_C"/>
</dbReference>
<feature type="compositionally biased region" description="Basic residues" evidence="9">
    <location>
        <begin position="67"/>
        <end position="80"/>
    </location>
</feature>
<evidence type="ECO:0000256" key="4">
    <source>
        <dbReference type="ARBA" id="ARBA00022801"/>
    </source>
</evidence>
<feature type="compositionally biased region" description="Acidic residues" evidence="9">
    <location>
        <begin position="203"/>
        <end position="217"/>
    </location>
</feature>
<keyword evidence="5 12" id="KW-0347">Helicase</keyword>
<feature type="compositionally biased region" description="Polar residues" evidence="9">
    <location>
        <begin position="1136"/>
        <end position="1146"/>
    </location>
</feature>
<dbReference type="Pfam" id="PF00176">
    <property type="entry name" value="SNF2-rel_dom"/>
    <property type="match status" value="1"/>
</dbReference>
<dbReference type="GO" id="GO:0004386">
    <property type="term" value="F:helicase activity"/>
    <property type="evidence" value="ECO:0007669"/>
    <property type="project" value="UniProtKB-KW"/>
</dbReference>
<organism evidence="12 13">
    <name type="scientific">Stylophora pistillata</name>
    <name type="common">Smooth cauliflower coral</name>
    <dbReference type="NCBI Taxonomy" id="50429"/>
    <lineage>
        <taxon>Eukaryota</taxon>
        <taxon>Metazoa</taxon>
        <taxon>Cnidaria</taxon>
        <taxon>Anthozoa</taxon>
        <taxon>Hexacorallia</taxon>
        <taxon>Scleractinia</taxon>
        <taxon>Astrocoeniina</taxon>
        <taxon>Pocilloporidae</taxon>
        <taxon>Stylophora</taxon>
    </lineage>
</organism>
<evidence type="ECO:0000313" key="13">
    <source>
        <dbReference type="Proteomes" id="UP000225706"/>
    </source>
</evidence>
<evidence type="ECO:0000256" key="5">
    <source>
        <dbReference type="ARBA" id="ARBA00022806"/>
    </source>
</evidence>
<gene>
    <name evidence="12" type="primary">Rad54l2</name>
    <name evidence="12" type="ORF">AWC38_SpisGene54</name>
</gene>
<dbReference type="InterPro" id="IPR044574">
    <property type="entry name" value="ARIP4-like"/>
</dbReference>
<feature type="compositionally biased region" description="Polar residues" evidence="9">
    <location>
        <begin position="1353"/>
        <end position="1366"/>
    </location>
</feature>
<feature type="region of interest" description="Disordered" evidence="9">
    <location>
        <begin position="1222"/>
        <end position="1291"/>
    </location>
</feature>
<dbReference type="InterPro" id="IPR001650">
    <property type="entry name" value="Helicase_C-like"/>
</dbReference>
<dbReference type="Proteomes" id="UP000225706">
    <property type="component" value="Unassembled WGS sequence"/>
</dbReference>
<dbReference type="OrthoDB" id="2020972at2759"/>
<dbReference type="GO" id="GO:0016887">
    <property type="term" value="F:ATP hydrolysis activity"/>
    <property type="evidence" value="ECO:0007669"/>
    <property type="project" value="InterPro"/>
</dbReference>
<sequence length="1366" mass="151014">MEGNEAEVQVHSDAEDNGSVSGRLSTGGNDSEDDSLLGFEDDLEGDEEELDAEETVNSTKNNEEVKTKRKRKQIDPSKRKRIRRILREDELTEVTISAQKEERERLRRLELQRSLAAASTSTLPCSKIGENLISGSPSGSSRPSTPVAVDVREKKEFEPHVIVIDSDEEEDSRSSTSAVSCCHLKQAAENVNGDLIEIISSDSEVDDGSDNNDDDDKGDVTTCKREDVDYENSGLHVEDNLNKPDLQGRVLVNVSHPANEEDIFLAPQIARVIKAHQIGGIRFLYDNLVETLKRFEVSTGFGCILAHSMGLGKTLQVVSFIDIFLRYTKAKKVLCVVPINTIQNWQAEFNMWLPPKPGLISDSNGTFVETSDSSAVHYREFEVYLLGDNHKTTMARAKVIGEWNHHGGVLLMGYELYRLLSTVTPSMSSAKSMQTKKKKSPTLDKMNGEPEVIDLDEEEKHMELLIGVQRALCKPGADLVICDEGHRIKNEQANTSQALKKIHTRRRVVLTGYPLQNNLQEYWCMVDFVRPNFLGTKQEFCNMFERPILNGQCSDSTPSDVKIMRYRAHVLHSLLEGFVQRRSQAVLTRCLPVKEEHIILVNMSAIQKELYNTFVDRLLRSVGYINPIKGFHTCTKIWNHPDIFYHSLDMKDAGRTESPLTILEDSNGSSQSSKRYSPSNLMPATTSTLNQETSANSSNTGVLQNYSSGSTVSPYFPSSATSQTVNTIPVSVSSQPNSQSGQAVTMTTQSSHSAQDTSVSVIQTVAAQIDRSCVLVGDMTWAKTLFKDYQVGVMKNGGKLVVLMEIIEESLKLGEKILIFSQSLSTLSVIEEFLSKRDVPFFPGRVADPGKSARWAKNKSYYRLDGNTSAQERERLINRFNAPDNTDVLLFMLSTRAGCLGINLVGASRVVVFDASWNPCHDVQAVCRVYRYGQLKPVHIYRLISTGTMEKKIYDRQISKQGMANRIVDELNPEANFTKQEIMKLICERDAASPAADLSAAADQFSDPVLVPFKHDSLLVDRKEMKLTKAEKREAKRGYEIEKRLAMQGQKHYPGVIQPVYNRNNQPYVPKPVHPVGSVPALPQTTGPNCTHHHHHHPPQLPPSLGFHLPLASFIRAGVPVPSSQFATSPHHGVQLTASPTQSQGNQLRNQEASACKEDVVMIDLDELPSPTHPEQETMVHLRAQAHQSQSNVDLVRMAQHAFPSVSPAFINVLLNQGTSQGAQELSAQSSHVSNTHDSQSPKEHRSQSSTAQCKANSEALDIDVNSSESNADDSTPSKNADATQKNMKVKKAVVNTPSQEQTELQSSSPPIIVEVSLGSDQLDLSSQQETTGVSLSPTRPLVVDVSGASDELANSASQETDAVSP</sequence>
<feature type="compositionally biased region" description="Acidic residues" evidence="9">
    <location>
        <begin position="30"/>
        <end position="54"/>
    </location>
</feature>
<dbReference type="PROSITE" id="PS51194">
    <property type="entry name" value="HELICASE_CTER"/>
    <property type="match status" value="1"/>
</dbReference>
<dbReference type="CDD" id="cd18069">
    <property type="entry name" value="DEXHc_ARIP4"/>
    <property type="match status" value="1"/>
</dbReference>
<evidence type="ECO:0000256" key="9">
    <source>
        <dbReference type="SAM" id="MobiDB-lite"/>
    </source>
</evidence>
<keyword evidence="4" id="KW-0378">Hydrolase</keyword>
<dbReference type="GO" id="GO:0003677">
    <property type="term" value="F:DNA binding"/>
    <property type="evidence" value="ECO:0007669"/>
    <property type="project" value="UniProtKB-KW"/>
</dbReference>
<dbReference type="GO" id="GO:0005634">
    <property type="term" value="C:nucleus"/>
    <property type="evidence" value="ECO:0007669"/>
    <property type="project" value="UniProtKB-SubCell"/>
</dbReference>
<feature type="region of interest" description="Disordered" evidence="9">
    <location>
        <begin position="1"/>
        <end position="80"/>
    </location>
</feature>
<dbReference type="STRING" id="50429.A0A2B4SW56"/>
<feature type="compositionally biased region" description="Polar residues" evidence="9">
    <location>
        <begin position="1265"/>
        <end position="1287"/>
    </location>
</feature>
<dbReference type="InterPro" id="IPR014001">
    <property type="entry name" value="Helicase_ATP-bd"/>
</dbReference>
<keyword evidence="7" id="KW-0238">DNA-binding</keyword>
<feature type="region of interest" description="Disordered" evidence="9">
    <location>
        <begin position="730"/>
        <end position="752"/>
    </location>
</feature>
<name>A0A2B4SW56_STYPI</name>
<evidence type="ECO:0000256" key="1">
    <source>
        <dbReference type="ARBA" id="ARBA00004123"/>
    </source>
</evidence>
<feature type="region of interest" description="Disordered" evidence="9">
    <location>
        <begin position="1125"/>
        <end position="1146"/>
    </location>
</feature>
<dbReference type="PANTHER" id="PTHR45797:SF1">
    <property type="entry name" value="HELICASE ARIP4"/>
    <property type="match status" value="1"/>
</dbReference>
<feature type="region of interest" description="Disordered" evidence="9">
    <location>
        <begin position="202"/>
        <end position="221"/>
    </location>
</feature>
<proteinExistence type="inferred from homology"/>
<feature type="domain" description="Helicase ATP-binding" evidence="10">
    <location>
        <begin position="294"/>
        <end position="532"/>
    </location>
</feature>
<dbReference type="Pfam" id="PF00271">
    <property type="entry name" value="Helicase_C"/>
    <property type="match status" value="1"/>
</dbReference>
<dbReference type="GO" id="GO:0005524">
    <property type="term" value="F:ATP binding"/>
    <property type="evidence" value="ECO:0007669"/>
    <property type="project" value="UniProtKB-KW"/>
</dbReference>
<dbReference type="Gene3D" id="1.20.120.850">
    <property type="entry name" value="SWI2/SNF2 ATPases, N-terminal domain"/>
    <property type="match status" value="1"/>
</dbReference>
<comment type="subcellular location">
    <subcellularLocation>
        <location evidence="1">Nucleus</location>
    </subcellularLocation>
</comment>
<protein>
    <submittedName>
        <fullName evidence="12">Helicase ARIP4</fullName>
    </submittedName>
</protein>
<dbReference type="Gene3D" id="3.40.50.10810">
    <property type="entry name" value="Tandem AAA-ATPase domain"/>
    <property type="match status" value="1"/>
</dbReference>
<feature type="compositionally biased region" description="Polar residues" evidence="9">
    <location>
        <begin position="1222"/>
        <end position="1239"/>
    </location>
</feature>
<dbReference type="Gene3D" id="3.40.50.300">
    <property type="entry name" value="P-loop containing nucleotide triphosphate hydrolases"/>
    <property type="match status" value="2"/>
</dbReference>
<feature type="compositionally biased region" description="Polar residues" evidence="9">
    <location>
        <begin position="18"/>
        <end position="29"/>
    </location>
</feature>
<dbReference type="SMART" id="SM00490">
    <property type="entry name" value="HELICc"/>
    <property type="match status" value="1"/>
</dbReference>
<evidence type="ECO:0000256" key="2">
    <source>
        <dbReference type="ARBA" id="ARBA00007025"/>
    </source>
</evidence>
<feature type="compositionally biased region" description="Polar residues" evidence="9">
    <location>
        <begin position="741"/>
        <end position="752"/>
    </location>
</feature>
<evidence type="ECO:0000256" key="7">
    <source>
        <dbReference type="ARBA" id="ARBA00023125"/>
    </source>
</evidence>